<dbReference type="GO" id="GO:0016887">
    <property type="term" value="F:ATP hydrolysis activity"/>
    <property type="evidence" value="ECO:0007669"/>
    <property type="project" value="InterPro"/>
</dbReference>
<reference evidence="5" key="1">
    <citation type="submission" date="2012-09" db="EMBL/GenBank/DDBJ databases">
        <title>Metagenomic Characterization of a Microbial Community in Wastewater Detects High Levels of Antibiotic Resistance.</title>
        <authorList>
            <person name="Abrams M."/>
            <person name="Caldwell A."/>
            <person name="Vandaei E."/>
            <person name="Lee W."/>
            <person name="Perrott J."/>
            <person name="Khan S.Y."/>
            <person name="Ta J."/>
            <person name="Romero D."/>
            <person name="Nguyen V."/>
            <person name="Pourmand N."/>
            <person name="Ouverney C.C."/>
        </authorList>
    </citation>
    <scope>NUCLEOTIDE SEQUENCE</scope>
</reference>
<dbReference type="SUPFAM" id="SSF52540">
    <property type="entry name" value="P-loop containing nucleoside triphosphate hydrolases"/>
    <property type="match status" value="1"/>
</dbReference>
<dbReference type="PROSITE" id="PS00211">
    <property type="entry name" value="ABC_TRANSPORTER_1"/>
    <property type="match status" value="1"/>
</dbReference>
<sequence>MLSATELNKSYSGRAVVSDVSLRLEPGRVLGLLGPNGAGKSTTVSMLCGLLRPDRGDVVFDDGASPINGRTDEFKRRIGLVPQDIALYEELPARQNLELFGALYGLTGADLARRVGEALELVGLADRARDKPSTFSGGMKRRLNIACALVHDPDVLVFDEPTVGVDPQSRNAIFDNLEVLRDRGKALMYTTHYMEEAERLCDRIVIVDHGRVVANDELGALLRHARAGERLEIDVGQTVDCTPLLALPGVLEATESNGVLTVKLQSLASDMAPVLAWCNAKGLAIRHINSVRANLEDVFLALTGRQLRDHA</sequence>
<protein>
    <submittedName>
        <fullName evidence="5">ABC transporter</fullName>
    </submittedName>
</protein>
<dbReference type="PANTHER" id="PTHR43582:SF2">
    <property type="entry name" value="LINEARMYCIN RESISTANCE ATP-BINDING PROTEIN LNRL"/>
    <property type="match status" value="1"/>
</dbReference>
<evidence type="ECO:0000256" key="3">
    <source>
        <dbReference type="ARBA" id="ARBA00022840"/>
    </source>
</evidence>
<name>L7VY34_9BACT</name>
<dbReference type="InterPro" id="IPR003593">
    <property type="entry name" value="AAA+_ATPase"/>
</dbReference>
<dbReference type="InterPro" id="IPR027417">
    <property type="entry name" value="P-loop_NTPase"/>
</dbReference>
<evidence type="ECO:0000256" key="2">
    <source>
        <dbReference type="ARBA" id="ARBA00022741"/>
    </source>
</evidence>
<proteinExistence type="predicted"/>
<dbReference type="Pfam" id="PF13732">
    <property type="entry name" value="DrrA1-3_C"/>
    <property type="match status" value="1"/>
</dbReference>
<dbReference type="InterPro" id="IPR017871">
    <property type="entry name" value="ABC_transporter-like_CS"/>
</dbReference>
<keyword evidence="2" id="KW-0547">Nucleotide-binding</keyword>
<dbReference type="PROSITE" id="PS50893">
    <property type="entry name" value="ABC_TRANSPORTER_2"/>
    <property type="match status" value="1"/>
</dbReference>
<dbReference type="SMART" id="SM00382">
    <property type="entry name" value="AAA"/>
    <property type="match status" value="1"/>
</dbReference>
<dbReference type="PANTHER" id="PTHR43582">
    <property type="entry name" value="LINEARMYCIN RESISTANCE ATP-BINDING PROTEIN LNRL"/>
    <property type="match status" value="1"/>
</dbReference>
<dbReference type="EMBL" id="JX649889">
    <property type="protein sequence ID" value="AGC71988.1"/>
    <property type="molecule type" value="Genomic_DNA"/>
</dbReference>
<dbReference type="InterPro" id="IPR003439">
    <property type="entry name" value="ABC_transporter-like_ATP-bd"/>
</dbReference>
<dbReference type="AlphaFoldDB" id="L7VY34"/>
<evidence type="ECO:0000256" key="1">
    <source>
        <dbReference type="ARBA" id="ARBA00022448"/>
    </source>
</evidence>
<dbReference type="InterPro" id="IPR025302">
    <property type="entry name" value="DrrA1/2-like_C"/>
</dbReference>
<dbReference type="Gene3D" id="3.40.50.300">
    <property type="entry name" value="P-loop containing nucleotide triphosphate hydrolases"/>
    <property type="match status" value="1"/>
</dbReference>
<dbReference type="Pfam" id="PF00005">
    <property type="entry name" value="ABC_tran"/>
    <property type="match status" value="1"/>
</dbReference>
<evidence type="ECO:0000313" key="5">
    <source>
        <dbReference type="EMBL" id="AGC71988.1"/>
    </source>
</evidence>
<evidence type="ECO:0000259" key="4">
    <source>
        <dbReference type="PROSITE" id="PS50893"/>
    </source>
</evidence>
<organism evidence="5">
    <name type="scientific">uncultured bacterium A1Q1_fos_36</name>
    <dbReference type="NCBI Taxonomy" id="1256573"/>
    <lineage>
        <taxon>Bacteria</taxon>
        <taxon>environmental samples</taxon>
    </lineage>
</organism>
<keyword evidence="3" id="KW-0067">ATP-binding</keyword>
<accession>L7VY34</accession>
<keyword evidence="1" id="KW-0813">Transport</keyword>
<dbReference type="GO" id="GO:0005524">
    <property type="term" value="F:ATP binding"/>
    <property type="evidence" value="ECO:0007669"/>
    <property type="project" value="UniProtKB-KW"/>
</dbReference>
<feature type="domain" description="ABC transporter" evidence="4">
    <location>
        <begin position="2"/>
        <end position="234"/>
    </location>
</feature>